<dbReference type="Pfam" id="PF01924">
    <property type="entry name" value="HypD"/>
    <property type="match status" value="1"/>
</dbReference>
<dbReference type="Gene3D" id="3.40.50.11740">
    <property type="entry name" value="HypD, alpha/beta domain 2"/>
    <property type="match status" value="2"/>
</dbReference>
<dbReference type="GO" id="GO:0070025">
    <property type="term" value="F:carbon monoxide binding"/>
    <property type="evidence" value="ECO:0007669"/>
    <property type="project" value="TreeGrafter"/>
</dbReference>
<keyword evidence="2" id="KW-0479">Metal-binding</keyword>
<dbReference type="Gene3D" id="6.10.20.100">
    <property type="match status" value="1"/>
</dbReference>
<organism evidence="5 7">
    <name type="scientific">Hydrogenibacillus schlegelii</name>
    <name type="common">Bacillus schlegelii</name>
    <dbReference type="NCBI Taxonomy" id="1484"/>
    <lineage>
        <taxon>Bacteria</taxon>
        <taxon>Bacillati</taxon>
        <taxon>Bacillota</taxon>
        <taxon>Bacilli</taxon>
        <taxon>Bacillales</taxon>
        <taxon>Bacillales Family X. Incertae Sedis</taxon>
        <taxon>Hydrogenibacillus</taxon>
    </lineage>
</organism>
<dbReference type="OrthoDB" id="9770424at2"/>
<evidence type="ECO:0000313" key="4">
    <source>
        <dbReference type="EMBL" id="OAR05491.1"/>
    </source>
</evidence>
<dbReference type="EMBL" id="PEBV01000007">
    <property type="protein sequence ID" value="PTQ54067.1"/>
    <property type="molecule type" value="Genomic_DNA"/>
</dbReference>
<dbReference type="InterPro" id="IPR042244">
    <property type="entry name" value="HypD_2_sf"/>
</dbReference>
<dbReference type="PANTHER" id="PTHR30149">
    <property type="entry name" value="HYDROGENASE PROTEIN ASSEMBLY PROTEIN HYPD"/>
    <property type="match status" value="1"/>
</dbReference>
<reference evidence="5 7" key="2">
    <citation type="submission" date="2017-08" db="EMBL/GenBank/DDBJ databases">
        <title>Burning lignite coal seam in the remote Altai Mountains harbors a hydrogen-driven thermophilic microbial community.</title>
        <authorList>
            <person name="Kadnikov V.V."/>
            <person name="Mardanov A.V."/>
            <person name="Ivasenko D."/>
            <person name="Beletsky A.V."/>
            <person name="Karnachuk O.V."/>
            <person name="Ravin N.V."/>
        </authorList>
    </citation>
    <scope>NUCLEOTIDE SEQUENCE [LARGE SCALE GENOMIC DNA]</scope>
    <source>
        <strain evidence="5">AL33</strain>
    </source>
</reference>
<dbReference type="Proteomes" id="UP000243024">
    <property type="component" value="Unassembled WGS sequence"/>
</dbReference>
<evidence type="ECO:0000313" key="6">
    <source>
        <dbReference type="Proteomes" id="UP000243024"/>
    </source>
</evidence>
<dbReference type="RefSeq" id="WP_066197622.1">
    <property type="nucleotide sequence ID" value="NZ_CBCSAS010000013.1"/>
</dbReference>
<comment type="similarity">
    <text evidence="1">Belongs to the HypD family.</text>
</comment>
<dbReference type="InterPro" id="IPR042243">
    <property type="entry name" value="HypD_1"/>
</dbReference>
<evidence type="ECO:0000256" key="1">
    <source>
        <dbReference type="ARBA" id="ARBA00007888"/>
    </source>
</evidence>
<dbReference type="PIRSF" id="PIRSF005622">
    <property type="entry name" value="Hydrgn_mat_hypD"/>
    <property type="match status" value="1"/>
</dbReference>
<keyword evidence="3" id="KW-0408">Iron</keyword>
<evidence type="ECO:0000256" key="2">
    <source>
        <dbReference type="ARBA" id="ARBA00022723"/>
    </source>
</evidence>
<evidence type="ECO:0000313" key="7">
    <source>
        <dbReference type="Proteomes" id="UP000244180"/>
    </source>
</evidence>
<dbReference type="GO" id="GO:0005506">
    <property type="term" value="F:iron ion binding"/>
    <property type="evidence" value="ECO:0007669"/>
    <property type="project" value="TreeGrafter"/>
</dbReference>
<dbReference type="GO" id="GO:0051539">
    <property type="term" value="F:4 iron, 4 sulfur cluster binding"/>
    <property type="evidence" value="ECO:0007669"/>
    <property type="project" value="TreeGrafter"/>
</dbReference>
<accession>A0A132MGP5</accession>
<reference evidence="4 6" key="1">
    <citation type="submission" date="2015-09" db="EMBL/GenBank/DDBJ databases">
        <title>Draft genome sequence of Hydrogenibacillus schlegelii DSM 2000.</title>
        <authorList>
            <person name="Hemp J."/>
        </authorList>
    </citation>
    <scope>NUCLEOTIDE SEQUENCE [LARGE SCALE GENOMIC DNA]</scope>
    <source>
        <strain evidence="4 6">MA 48</strain>
    </source>
</reference>
<protein>
    <submittedName>
        <fullName evidence="4">Hydrogenase assembly protein HupF</fullName>
    </submittedName>
    <submittedName>
        <fullName evidence="5">[NiFe] hydrogenase metallocenter assembly protein HypD</fullName>
    </submittedName>
</protein>
<dbReference type="PANTHER" id="PTHR30149:SF0">
    <property type="entry name" value="HYDROGENASE MATURATION FACTOR HYPD"/>
    <property type="match status" value="1"/>
</dbReference>
<evidence type="ECO:0000313" key="5">
    <source>
        <dbReference type="EMBL" id="PTQ54067.1"/>
    </source>
</evidence>
<dbReference type="GO" id="GO:0051604">
    <property type="term" value="P:protein maturation"/>
    <property type="evidence" value="ECO:0007669"/>
    <property type="project" value="TreeGrafter"/>
</dbReference>
<dbReference type="AlphaFoldDB" id="A0A132MGP5"/>
<comment type="caution">
    <text evidence="5">The sequence shown here is derived from an EMBL/GenBank/DDBJ whole genome shotgun (WGS) entry which is preliminary data.</text>
</comment>
<dbReference type="EMBL" id="JXBB01000001">
    <property type="protein sequence ID" value="OAR05491.1"/>
    <property type="molecule type" value="Genomic_DNA"/>
</dbReference>
<dbReference type="InterPro" id="IPR002780">
    <property type="entry name" value="Hyd_form_HypD"/>
</dbReference>
<dbReference type="Proteomes" id="UP000244180">
    <property type="component" value="Unassembled WGS sequence"/>
</dbReference>
<evidence type="ECO:0000256" key="3">
    <source>
        <dbReference type="ARBA" id="ARBA00023004"/>
    </source>
</evidence>
<gene>
    <name evidence="5" type="ORF">HSCHL_0921</name>
    <name evidence="4" type="ORF">SA87_11420</name>
</gene>
<dbReference type="STRING" id="1484.SA87_11420"/>
<sequence length="377" mass="40995">MDTAVRSPLAAALAQTKDPVLARRLLDRVKDLAERFIARHGRPAAIMEVCGSHTHALAETGVKDALRGAVRLISGPGCPVCVTDQAEIDAMIALAEGQGRIIATFGDMLRVPGSRGSLMKAKVEKGADVRVVYSPSDAVRIAAEHPDREVIFLGVGFETTIPILAAAVAEAEALGLRNFSLWMSTNLVEPVMRHLLESGEVRIDGFLLPGHVATVIGRQGFLFLAEEYRKPGVIAGFEVNELLSSLYLLLELLLAGRAEVLNNYPSVVREDGNPAARRLMERYFVPVDQPWREMGIIPQSGMDFREAYARFDAKRKFPVRVGKPKPTACRCGEVIRGLIEPDACPLFGRACTPEHAIGPCMVSSEGACAAHYKYLRA</sequence>
<name>A0A132MGP5_HYDSH</name>
<keyword evidence="6" id="KW-1185">Reference proteome</keyword>
<proteinExistence type="inferred from homology"/>
<dbReference type="NCBIfam" id="TIGR00075">
    <property type="entry name" value="hypD"/>
    <property type="match status" value="1"/>
</dbReference>